<dbReference type="RefSeq" id="WP_232681964.1">
    <property type="nucleotide sequence ID" value="NZ_CP150845.1"/>
</dbReference>
<dbReference type="SMART" id="SM00850">
    <property type="entry name" value="LytTR"/>
    <property type="match status" value="1"/>
</dbReference>
<dbReference type="SUPFAM" id="SSF52172">
    <property type="entry name" value="CheY-like"/>
    <property type="match status" value="1"/>
</dbReference>
<proteinExistence type="predicted"/>
<dbReference type="InterPro" id="IPR001789">
    <property type="entry name" value="Sig_transdc_resp-reg_receiver"/>
</dbReference>
<organism evidence="4 5">
    <name type="scientific">Flavobacterium soyae</name>
    <dbReference type="NCBI Taxonomy" id="2903098"/>
    <lineage>
        <taxon>Bacteria</taxon>
        <taxon>Pseudomonadati</taxon>
        <taxon>Bacteroidota</taxon>
        <taxon>Flavobacteriia</taxon>
        <taxon>Flavobacteriales</taxon>
        <taxon>Flavobacteriaceae</taxon>
        <taxon>Flavobacterium</taxon>
    </lineage>
</organism>
<dbReference type="Gene3D" id="3.40.50.2300">
    <property type="match status" value="1"/>
</dbReference>
<keyword evidence="4" id="KW-0238">DNA-binding</keyword>
<dbReference type="Gene3D" id="2.40.50.1020">
    <property type="entry name" value="LytTr DNA-binding domain"/>
    <property type="match status" value="1"/>
</dbReference>
<dbReference type="PANTHER" id="PTHR45526">
    <property type="entry name" value="TRANSCRIPTIONAL REGULATORY PROTEIN DPIA"/>
    <property type="match status" value="1"/>
</dbReference>
<feature type="domain" description="HTH LytTR-type" evidence="3">
    <location>
        <begin position="156"/>
        <end position="221"/>
    </location>
</feature>
<protein>
    <submittedName>
        <fullName evidence="4">LytTR family DNA-binding domain-containing protein</fullName>
    </submittedName>
</protein>
<name>A0ABZ2UBN7_9FLAO</name>
<dbReference type="Pfam" id="PF00072">
    <property type="entry name" value="Response_reg"/>
    <property type="match status" value="1"/>
</dbReference>
<feature type="modified residue" description="4-aspartylphosphate" evidence="1">
    <location>
        <position position="56"/>
    </location>
</feature>
<evidence type="ECO:0000313" key="5">
    <source>
        <dbReference type="Proteomes" id="UP001623852"/>
    </source>
</evidence>
<dbReference type="PANTHER" id="PTHR45526:SF1">
    <property type="entry name" value="TRANSCRIPTIONAL REGULATORY PROTEIN DCUR-RELATED"/>
    <property type="match status" value="1"/>
</dbReference>
<sequence>MNKIRTLIIEDEPAIRKELQWLVSQQESLKLEAMASSVNESLQIIKNTEFDLILMDIQLTDGTAFDILNQLEQPSFHIIFITAYNHFAIKAIKYGALDYLLKPIDSDEFAAAIQKVSKVKQVDYITQLNFLKEYSAAKTIDMSSSICITSLDCMQIVRLNEIIYLSGEGSYTQIHLENKKIVTASKPLKYYEDILPGDFFIKTHQSYIVNKNFIDKYMKTGIIVMRNLAEIPVATRRKDFVIDHLNPLR</sequence>
<dbReference type="Pfam" id="PF04397">
    <property type="entry name" value="LytTR"/>
    <property type="match status" value="1"/>
</dbReference>
<evidence type="ECO:0000259" key="3">
    <source>
        <dbReference type="PROSITE" id="PS50930"/>
    </source>
</evidence>
<dbReference type="SMART" id="SM00448">
    <property type="entry name" value="REC"/>
    <property type="match status" value="1"/>
</dbReference>
<dbReference type="Proteomes" id="UP001623852">
    <property type="component" value="Chromosome"/>
</dbReference>
<accession>A0ABZ2UBN7</accession>
<evidence type="ECO:0000256" key="1">
    <source>
        <dbReference type="PROSITE-ProRule" id="PRU00169"/>
    </source>
</evidence>
<reference evidence="4 5" key="1">
    <citation type="submission" date="2024-03" db="EMBL/GenBank/DDBJ databases">
        <title>Flavobacterium soyae.</title>
        <authorList>
            <person name="Zheng W."/>
        </authorList>
    </citation>
    <scope>NUCLEOTIDE SEQUENCE [LARGE SCALE GENOMIC DNA]</scope>
    <source>
        <strain evidence="4 5">55</strain>
    </source>
</reference>
<dbReference type="PROSITE" id="PS50930">
    <property type="entry name" value="HTH_LYTTR"/>
    <property type="match status" value="1"/>
</dbReference>
<dbReference type="PROSITE" id="PS50110">
    <property type="entry name" value="RESPONSE_REGULATORY"/>
    <property type="match status" value="1"/>
</dbReference>
<dbReference type="InterPro" id="IPR007492">
    <property type="entry name" value="LytTR_DNA-bd_dom"/>
</dbReference>
<dbReference type="GO" id="GO:0003677">
    <property type="term" value="F:DNA binding"/>
    <property type="evidence" value="ECO:0007669"/>
    <property type="project" value="UniProtKB-KW"/>
</dbReference>
<gene>
    <name evidence="4" type="ORF">AABD74_17205</name>
</gene>
<feature type="domain" description="Response regulatory" evidence="2">
    <location>
        <begin position="5"/>
        <end position="117"/>
    </location>
</feature>
<dbReference type="InterPro" id="IPR011006">
    <property type="entry name" value="CheY-like_superfamily"/>
</dbReference>
<evidence type="ECO:0000313" key="4">
    <source>
        <dbReference type="EMBL" id="WYZ18890.1"/>
    </source>
</evidence>
<keyword evidence="5" id="KW-1185">Reference proteome</keyword>
<dbReference type="InterPro" id="IPR051271">
    <property type="entry name" value="2C-system_Tx_regulators"/>
</dbReference>
<dbReference type="EMBL" id="CP150845">
    <property type="protein sequence ID" value="WYZ18890.1"/>
    <property type="molecule type" value="Genomic_DNA"/>
</dbReference>
<evidence type="ECO:0000259" key="2">
    <source>
        <dbReference type="PROSITE" id="PS50110"/>
    </source>
</evidence>
<keyword evidence="1" id="KW-0597">Phosphoprotein</keyword>